<dbReference type="SUPFAM" id="SSF51182">
    <property type="entry name" value="RmlC-like cupins"/>
    <property type="match status" value="1"/>
</dbReference>
<dbReference type="CDD" id="cd06981">
    <property type="entry name" value="cupin_reut_a1446"/>
    <property type="match status" value="1"/>
</dbReference>
<evidence type="ECO:0000313" key="2">
    <source>
        <dbReference type="EMBL" id="PPK64419.1"/>
    </source>
</evidence>
<dbReference type="RefSeq" id="WP_104425366.1">
    <property type="nucleotide sequence ID" value="NZ_PTIY01000026.1"/>
</dbReference>
<protein>
    <submittedName>
        <fullName evidence="2">Cupin 2 domain-containing protein</fullName>
    </submittedName>
</protein>
<dbReference type="InterPro" id="IPR014710">
    <property type="entry name" value="RmlC-like_jellyroll"/>
</dbReference>
<feature type="domain" description="Cupin type-2" evidence="1">
    <location>
        <begin position="46"/>
        <end position="106"/>
    </location>
</feature>
<dbReference type="Gene3D" id="2.60.120.10">
    <property type="entry name" value="Jelly Rolls"/>
    <property type="match status" value="1"/>
</dbReference>
<reference evidence="2 3" key="1">
    <citation type="submission" date="2018-02" db="EMBL/GenBank/DDBJ databases">
        <title>Subsurface microbial communities from deep shales in Ohio and West Virginia, USA.</title>
        <authorList>
            <person name="Wrighton K."/>
        </authorList>
    </citation>
    <scope>NUCLEOTIDE SEQUENCE [LARGE SCALE GENOMIC DNA]</scope>
    <source>
        <strain evidence="2 3">OWC-G53F</strain>
    </source>
</reference>
<comment type="caution">
    <text evidence="2">The sequence shown here is derived from an EMBL/GenBank/DDBJ whole genome shotgun (WGS) entry which is preliminary data.</text>
</comment>
<gene>
    <name evidence="2" type="ORF">B0F88_12611</name>
</gene>
<dbReference type="Proteomes" id="UP000238071">
    <property type="component" value="Unassembled WGS sequence"/>
</dbReference>
<evidence type="ECO:0000313" key="3">
    <source>
        <dbReference type="Proteomes" id="UP000238071"/>
    </source>
</evidence>
<dbReference type="EMBL" id="PTIY01000026">
    <property type="protein sequence ID" value="PPK64419.1"/>
    <property type="molecule type" value="Genomic_DNA"/>
</dbReference>
<keyword evidence="3" id="KW-1185">Reference proteome</keyword>
<evidence type="ECO:0000259" key="1">
    <source>
        <dbReference type="Pfam" id="PF07883"/>
    </source>
</evidence>
<name>A0A2S6GGT7_9GAMM</name>
<organism evidence="2 3">
    <name type="scientific">Methylobacter tundripaludum</name>
    <dbReference type="NCBI Taxonomy" id="173365"/>
    <lineage>
        <taxon>Bacteria</taxon>
        <taxon>Pseudomonadati</taxon>
        <taxon>Pseudomonadota</taxon>
        <taxon>Gammaproteobacteria</taxon>
        <taxon>Methylococcales</taxon>
        <taxon>Methylococcaceae</taxon>
        <taxon>Methylobacter</taxon>
    </lineage>
</organism>
<dbReference type="OrthoDB" id="9798585at2"/>
<proteinExistence type="predicted"/>
<dbReference type="InterPro" id="IPR013096">
    <property type="entry name" value="Cupin_2"/>
</dbReference>
<dbReference type="AlphaFoldDB" id="A0A2S6GGT7"/>
<sequence length="109" mass="12826">MNPANDNFFKNIPDQLPEELIECLLNRDNVRIERIISKGHITPSGQWYDQDGDEWVMLLQGEAVVLYEKDQQTFHLMSGDYLLIPAHTRHRVEWTPPDIHTIWLAVHLH</sequence>
<accession>A0A2S6GGT7</accession>
<dbReference type="Pfam" id="PF07883">
    <property type="entry name" value="Cupin_2"/>
    <property type="match status" value="1"/>
</dbReference>
<dbReference type="InterPro" id="IPR011051">
    <property type="entry name" value="RmlC_Cupin_sf"/>
</dbReference>